<keyword evidence="1" id="KW-0521">NADP</keyword>
<dbReference type="EMBL" id="LLXX01000058">
    <property type="protein sequence ID" value="KRR09891.1"/>
    <property type="molecule type" value="Genomic_DNA"/>
</dbReference>
<dbReference type="InterPro" id="IPR036291">
    <property type="entry name" value="NAD(P)-bd_dom_sf"/>
</dbReference>
<dbReference type="OrthoDB" id="9780520at2"/>
<gene>
    <name evidence="4" type="ORF">CP49_39225</name>
</gene>
<dbReference type="PANTHER" id="PTHR48106:SF8">
    <property type="entry name" value="OS02G0805600 PROTEIN"/>
    <property type="match status" value="1"/>
</dbReference>
<evidence type="ECO:0000256" key="1">
    <source>
        <dbReference type="ARBA" id="ARBA00022857"/>
    </source>
</evidence>
<dbReference type="InterPro" id="IPR011032">
    <property type="entry name" value="GroES-like_sf"/>
</dbReference>
<dbReference type="GO" id="GO:0070402">
    <property type="term" value="F:NADPH binding"/>
    <property type="evidence" value="ECO:0007669"/>
    <property type="project" value="TreeGrafter"/>
</dbReference>
<proteinExistence type="predicted"/>
<name>A0A0R3LMU9_9BRAD</name>
<evidence type="ECO:0000256" key="2">
    <source>
        <dbReference type="ARBA" id="ARBA00023002"/>
    </source>
</evidence>
<evidence type="ECO:0000259" key="3">
    <source>
        <dbReference type="SMART" id="SM00829"/>
    </source>
</evidence>
<dbReference type="Pfam" id="PF00107">
    <property type="entry name" value="ADH_zinc_N"/>
    <property type="match status" value="1"/>
</dbReference>
<dbReference type="AlphaFoldDB" id="A0A0R3LMU9"/>
<dbReference type="InterPro" id="IPR014189">
    <property type="entry name" value="Quinone_OxRdtase_PIG3"/>
</dbReference>
<dbReference type="GO" id="GO:0016651">
    <property type="term" value="F:oxidoreductase activity, acting on NAD(P)H"/>
    <property type="evidence" value="ECO:0007669"/>
    <property type="project" value="TreeGrafter"/>
</dbReference>
<dbReference type="InterPro" id="IPR013154">
    <property type="entry name" value="ADH-like_N"/>
</dbReference>
<dbReference type="InterPro" id="IPR013149">
    <property type="entry name" value="ADH-like_C"/>
</dbReference>
<evidence type="ECO:0000313" key="5">
    <source>
        <dbReference type="Proteomes" id="UP000051913"/>
    </source>
</evidence>
<comment type="caution">
    <text evidence="4">The sequence shown here is derived from an EMBL/GenBank/DDBJ whole genome shotgun (WGS) entry which is preliminary data.</text>
</comment>
<organism evidence="4 5">
    <name type="scientific">Bradyrhizobium valentinum</name>
    <dbReference type="NCBI Taxonomy" id="1518501"/>
    <lineage>
        <taxon>Bacteria</taxon>
        <taxon>Pseudomonadati</taxon>
        <taxon>Pseudomonadota</taxon>
        <taxon>Alphaproteobacteria</taxon>
        <taxon>Hyphomicrobiales</taxon>
        <taxon>Nitrobacteraceae</taxon>
        <taxon>Bradyrhizobium</taxon>
    </lineage>
</organism>
<dbReference type="CDD" id="cd05276">
    <property type="entry name" value="p53_inducible_oxidoreductase"/>
    <property type="match status" value="1"/>
</dbReference>
<reference evidence="4 5" key="1">
    <citation type="submission" date="2014-03" db="EMBL/GenBank/DDBJ databases">
        <title>Bradyrhizobium valentinum sp. nov., isolated from effective nodules of Lupinus mariae-josephae, a lupine endemic of basic-lime soils in Eastern Spain.</title>
        <authorList>
            <person name="Duran D."/>
            <person name="Rey L."/>
            <person name="Navarro A."/>
            <person name="Busquets A."/>
            <person name="Imperial J."/>
            <person name="Ruiz-Argueso T."/>
        </authorList>
    </citation>
    <scope>NUCLEOTIDE SEQUENCE [LARGE SCALE GENOMIC DNA]</scope>
    <source>
        <strain evidence="4 5">LmjM3</strain>
    </source>
</reference>
<dbReference type="NCBIfam" id="TIGR02824">
    <property type="entry name" value="quinone_pig3"/>
    <property type="match status" value="1"/>
</dbReference>
<sequence length="332" mass="34660">MEKLPAQMTVVGISKPGGPEVLLPETRAVPTPGPGEILVKVMAAGVNRPDVAQRSGAYPPPPGASDLPGLEIAGEVVALGEGATKHKLGDKVMSLVAGGGYAQYCIAQDAQAMAVPPSLSIQEAGAIPETLMTVWHNVFERGALKPGETLLIHGGSSGIGTMAIQLAKAFGSKVIVTVGSQDKIDACLKLGADRAINYKTEDFVAVVKAETNNVGANLILDMVAGDYVDRNYDAAAVDGRIVQIATLNGPKVNVNIAKVMVKRLTHTGSTLRPRTNADKAAMVAAIEAKVMPLLREGRVKPLMDSSFPLEKAADAHRRMETSAHIGKIVLAV</sequence>
<dbReference type="STRING" id="1518501.CQ10_41380"/>
<dbReference type="InterPro" id="IPR020843">
    <property type="entry name" value="ER"/>
</dbReference>
<dbReference type="Gene3D" id="3.40.50.720">
    <property type="entry name" value="NAD(P)-binding Rossmann-like Domain"/>
    <property type="match status" value="1"/>
</dbReference>
<accession>A0A0R3LMU9</accession>
<keyword evidence="5" id="KW-1185">Reference proteome</keyword>
<dbReference type="Gene3D" id="3.90.180.10">
    <property type="entry name" value="Medium-chain alcohol dehydrogenases, catalytic domain"/>
    <property type="match status" value="1"/>
</dbReference>
<keyword evidence="2" id="KW-0560">Oxidoreductase</keyword>
<dbReference type="Pfam" id="PF08240">
    <property type="entry name" value="ADH_N"/>
    <property type="match status" value="1"/>
</dbReference>
<protein>
    <submittedName>
        <fullName evidence="4">NAD(P)H-quinone oxidoreductase</fullName>
    </submittedName>
</protein>
<dbReference type="RefSeq" id="WP_057850060.1">
    <property type="nucleotide sequence ID" value="NZ_LLXX01000058.1"/>
</dbReference>
<dbReference type="SUPFAM" id="SSF50129">
    <property type="entry name" value="GroES-like"/>
    <property type="match status" value="1"/>
</dbReference>
<dbReference type="PANTHER" id="PTHR48106">
    <property type="entry name" value="QUINONE OXIDOREDUCTASE PIG3-RELATED"/>
    <property type="match status" value="1"/>
</dbReference>
<feature type="domain" description="Enoyl reductase (ER)" evidence="3">
    <location>
        <begin position="17"/>
        <end position="330"/>
    </location>
</feature>
<dbReference type="SUPFAM" id="SSF51735">
    <property type="entry name" value="NAD(P)-binding Rossmann-fold domains"/>
    <property type="match status" value="1"/>
</dbReference>
<dbReference type="SMART" id="SM00829">
    <property type="entry name" value="PKS_ER"/>
    <property type="match status" value="1"/>
</dbReference>
<dbReference type="Proteomes" id="UP000051913">
    <property type="component" value="Unassembled WGS sequence"/>
</dbReference>
<evidence type="ECO:0000313" key="4">
    <source>
        <dbReference type="EMBL" id="KRR09891.1"/>
    </source>
</evidence>